<dbReference type="InterPro" id="IPR016032">
    <property type="entry name" value="Sig_transdc_resp-reg_C-effctor"/>
</dbReference>
<organism evidence="10">
    <name type="scientific">uncultured Pyrinomonadaceae bacterium</name>
    <dbReference type="NCBI Taxonomy" id="2283094"/>
    <lineage>
        <taxon>Bacteria</taxon>
        <taxon>Pseudomonadati</taxon>
        <taxon>Acidobacteriota</taxon>
        <taxon>Blastocatellia</taxon>
        <taxon>Blastocatellales</taxon>
        <taxon>Pyrinomonadaceae</taxon>
        <taxon>environmental samples</taxon>
    </lineage>
</organism>
<accession>A0A6J4P2R5</accession>
<dbReference type="InterPro" id="IPR036388">
    <property type="entry name" value="WH-like_DNA-bd_sf"/>
</dbReference>
<protein>
    <submittedName>
        <fullName evidence="10">Two-component transcriptional response regulator, winged helix family</fullName>
    </submittedName>
</protein>
<evidence type="ECO:0000256" key="4">
    <source>
        <dbReference type="ARBA" id="ARBA00023125"/>
    </source>
</evidence>
<dbReference type="PROSITE" id="PS50110">
    <property type="entry name" value="RESPONSE_REGULATORY"/>
    <property type="match status" value="1"/>
</dbReference>
<dbReference type="SUPFAM" id="SSF52172">
    <property type="entry name" value="CheY-like"/>
    <property type="match status" value="1"/>
</dbReference>
<dbReference type="PANTHER" id="PTHR48111">
    <property type="entry name" value="REGULATOR OF RPOS"/>
    <property type="match status" value="1"/>
</dbReference>
<dbReference type="Pfam" id="PF00072">
    <property type="entry name" value="Response_reg"/>
    <property type="match status" value="1"/>
</dbReference>
<dbReference type="Pfam" id="PF00486">
    <property type="entry name" value="Trans_reg_C"/>
    <property type="match status" value="1"/>
</dbReference>
<evidence type="ECO:0000256" key="5">
    <source>
        <dbReference type="ARBA" id="ARBA00023163"/>
    </source>
</evidence>
<sequence>MKILIVEDEQHIADGLRFNLEAEGFETELAGDGKIALDILTANGSRFDAIVLDVMMPEVDGFTVAKRLRETENFTPILMLTARNRPEDVLHGFEAGADDYLPKPFELQIFMARLNGLLRRREWFKKETKSPNENEIFEINNRLIDFSNLELRSETETIHLTLMEAKLLRYLIENAGTAVSRKTILEEVWDLSEETDTRAIDNFIVRLRRYLEDAPETPKILLTVRGVGYRFINQNETN</sequence>
<feature type="modified residue" description="4-aspartylphosphate" evidence="6">
    <location>
        <position position="53"/>
    </location>
</feature>
<evidence type="ECO:0000256" key="1">
    <source>
        <dbReference type="ARBA" id="ARBA00022553"/>
    </source>
</evidence>
<dbReference type="SMART" id="SM00862">
    <property type="entry name" value="Trans_reg_C"/>
    <property type="match status" value="1"/>
</dbReference>
<keyword evidence="1 6" id="KW-0597">Phosphoprotein</keyword>
<keyword evidence="3" id="KW-0805">Transcription regulation</keyword>
<dbReference type="InterPro" id="IPR039420">
    <property type="entry name" value="WalR-like"/>
</dbReference>
<dbReference type="GO" id="GO:0005829">
    <property type="term" value="C:cytosol"/>
    <property type="evidence" value="ECO:0007669"/>
    <property type="project" value="TreeGrafter"/>
</dbReference>
<dbReference type="PROSITE" id="PS51755">
    <property type="entry name" value="OMPR_PHOB"/>
    <property type="match status" value="1"/>
</dbReference>
<dbReference type="SUPFAM" id="SSF46894">
    <property type="entry name" value="C-terminal effector domain of the bipartite response regulators"/>
    <property type="match status" value="1"/>
</dbReference>
<dbReference type="PANTHER" id="PTHR48111:SF21">
    <property type="entry name" value="DNA-BINDING DUAL MASTER TRANSCRIPTIONAL REGULATOR RPAA"/>
    <property type="match status" value="1"/>
</dbReference>
<dbReference type="InterPro" id="IPR001789">
    <property type="entry name" value="Sig_transdc_resp-reg_receiver"/>
</dbReference>
<feature type="DNA-binding region" description="OmpR/PhoB-type" evidence="7">
    <location>
        <begin position="134"/>
        <end position="233"/>
    </location>
</feature>
<feature type="domain" description="OmpR/PhoB-type" evidence="9">
    <location>
        <begin position="134"/>
        <end position="233"/>
    </location>
</feature>
<keyword evidence="2" id="KW-0902">Two-component regulatory system</keyword>
<evidence type="ECO:0000256" key="7">
    <source>
        <dbReference type="PROSITE-ProRule" id="PRU01091"/>
    </source>
</evidence>
<dbReference type="GO" id="GO:0000976">
    <property type="term" value="F:transcription cis-regulatory region binding"/>
    <property type="evidence" value="ECO:0007669"/>
    <property type="project" value="TreeGrafter"/>
</dbReference>
<evidence type="ECO:0000256" key="6">
    <source>
        <dbReference type="PROSITE-ProRule" id="PRU00169"/>
    </source>
</evidence>
<evidence type="ECO:0000259" key="9">
    <source>
        <dbReference type="PROSITE" id="PS51755"/>
    </source>
</evidence>
<dbReference type="CDD" id="cd00383">
    <property type="entry name" value="trans_reg_C"/>
    <property type="match status" value="1"/>
</dbReference>
<reference evidence="10" key="1">
    <citation type="submission" date="2020-02" db="EMBL/GenBank/DDBJ databases">
        <authorList>
            <person name="Meier V. D."/>
        </authorList>
    </citation>
    <scope>NUCLEOTIDE SEQUENCE</scope>
    <source>
        <strain evidence="10">AVDCRST_MAG74</strain>
    </source>
</reference>
<dbReference type="AlphaFoldDB" id="A0A6J4P2R5"/>
<dbReference type="CDD" id="cd17574">
    <property type="entry name" value="REC_OmpR"/>
    <property type="match status" value="1"/>
</dbReference>
<gene>
    <name evidence="10" type="ORF">AVDCRST_MAG74-1797</name>
</gene>
<keyword evidence="4 7" id="KW-0238">DNA-binding</keyword>
<dbReference type="GO" id="GO:0032993">
    <property type="term" value="C:protein-DNA complex"/>
    <property type="evidence" value="ECO:0007669"/>
    <property type="project" value="TreeGrafter"/>
</dbReference>
<proteinExistence type="predicted"/>
<dbReference type="Gene3D" id="3.40.50.2300">
    <property type="match status" value="1"/>
</dbReference>
<dbReference type="Gene3D" id="1.10.10.10">
    <property type="entry name" value="Winged helix-like DNA-binding domain superfamily/Winged helix DNA-binding domain"/>
    <property type="match status" value="1"/>
</dbReference>
<evidence type="ECO:0000256" key="3">
    <source>
        <dbReference type="ARBA" id="ARBA00023015"/>
    </source>
</evidence>
<name>A0A6J4P2R5_9BACT</name>
<evidence type="ECO:0000259" key="8">
    <source>
        <dbReference type="PROSITE" id="PS50110"/>
    </source>
</evidence>
<keyword evidence="5" id="KW-0804">Transcription</keyword>
<dbReference type="GO" id="GO:0000156">
    <property type="term" value="F:phosphorelay response regulator activity"/>
    <property type="evidence" value="ECO:0007669"/>
    <property type="project" value="TreeGrafter"/>
</dbReference>
<dbReference type="InterPro" id="IPR001867">
    <property type="entry name" value="OmpR/PhoB-type_DNA-bd"/>
</dbReference>
<dbReference type="SMART" id="SM00448">
    <property type="entry name" value="REC"/>
    <property type="match status" value="1"/>
</dbReference>
<dbReference type="GO" id="GO:0006355">
    <property type="term" value="P:regulation of DNA-templated transcription"/>
    <property type="evidence" value="ECO:0007669"/>
    <property type="project" value="InterPro"/>
</dbReference>
<evidence type="ECO:0000256" key="2">
    <source>
        <dbReference type="ARBA" id="ARBA00023012"/>
    </source>
</evidence>
<dbReference type="EMBL" id="CADCUR010000161">
    <property type="protein sequence ID" value="CAA9404617.1"/>
    <property type="molecule type" value="Genomic_DNA"/>
</dbReference>
<feature type="domain" description="Response regulatory" evidence="8">
    <location>
        <begin position="2"/>
        <end position="118"/>
    </location>
</feature>
<dbReference type="FunFam" id="3.40.50.2300:FF:000001">
    <property type="entry name" value="DNA-binding response regulator PhoB"/>
    <property type="match status" value="1"/>
</dbReference>
<dbReference type="InterPro" id="IPR011006">
    <property type="entry name" value="CheY-like_superfamily"/>
</dbReference>
<evidence type="ECO:0000313" key="10">
    <source>
        <dbReference type="EMBL" id="CAA9404617.1"/>
    </source>
</evidence>